<protein>
    <submittedName>
        <fullName evidence="1">Uncharacterized protein</fullName>
    </submittedName>
</protein>
<reference evidence="2" key="1">
    <citation type="journal article" date="2019" name="Int. J. Syst. Evol. Microbiol.">
        <title>The Global Catalogue of Microorganisms (GCM) 10K type strain sequencing project: providing services to taxonomists for standard genome sequencing and annotation.</title>
        <authorList>
            <consortium name="The Broad Institute Genomics Platform"/>
            <consortium name="The Broad Institute Genome Sequencing Center for Infectious Disease"/>
            <person name="Wu L."/>
            <person name="Ma J."/>
        </authorList>
    </citation>
    <scope>NUCLEOTIDE SEQUENCE [LARGE SCALE GENOMIC DNA]</scope>
    <source>
        <strain evidence="2">CGMCC 1.15923</strain>
    </source>
</reference>
<comment type="caution">
    <text evidence="1">The sequence shown here is derived from an EMBL/GenBank/DDBJ whole genome shotgun (WGS) entry which is preliminary data.</text>
</comment>
<gene>
    <name evidence="1" type="ORF">GCM10011502_08760</name>
</gene>
<keyword evidence="2" id="KW-1185">Reference proteome</keyword>
<sequence>MDYRTTIELKGFFKDAFCQVLEEIELQLEEMPQGRQDVVVQLMSNQHLEDGTLLLGLMGSNKQEKPLVLDMLSVALNGAIEMAKAEEDGQELKRLAKYQQTLLLFKNTNVWDTSIVDAADDEEADAEQ</sequence>
<name>A0ABQ1IEP3_9GAMM</name>
<proteinExistence type="predicted"/>
<dbReference type="Proteomes" id="UP000646152">
    <property type="component" value="Unassembled WGS sequence"/>
</dbReference>
<accession>A0ABQ1IEP3</accession>
<dbReference type="RefSeq" id="WP_188628880.1">
    <property type="nucleotide sequence ID" value="NZ_BMKE01000005.1"/>
</dbReference>
<evidence type="ECO:0000313" key="2">
    <source>
        <dbReference type="Proteomes" id="UP000646152"/>
    </source>
</evidence>
<dbReference type="EMBL" id="BMKE01000005">
    <property type="protein sequence ID" value="GGB37767.1"/>
    <property type="molecule type" value="Genomic_DNA"/>
</dbReference>
<evidence type="ECO:0000313" key="1">
    <source>
        <dbReference type="EMBL" id="GGB37767.1"/>
    </source>
</evidence>
<organism evidence="1 2">
    <name type="scientific">Oceanisphaera marina</name>
    <dbReference type="NCBI Taxonomy" id="2017550"/>
    <lineage>
        <taxon>Bacteria</taxon>
        <taxon>Pseudomonadati</taxon>
        <taxon>Pseudomonadota</taxon>
        <taxon>Gammaproteobacteria</taxon>
        <taxon>Aeromonadales</taxon>
        <taxon>Aeromonadaceae</taxon>
        <taxon>Oceanisphaera</taxon>
    </lineage>
</organism>